<keyword evidence="1" id="KW-1133">Transmembrane helix</keyword>
<comment type="caution">
    <text evidence="2">The sequence shown here is derived from an EMBL/GenBank/DDBJ whole genome shotgun (WGS) entry which is preliminary data.</text>
</comment>
<dbReference type="EMBL" id="CAWUHC010000147">
    <property type="protein sequence ID" value="CAK7235773.1"/>
    <property type="molecule type" value="Genomic_DNA"/>
</dbReference>
<organism evidence="2 3">
    <name type="scientific">Sporothrix bragantina</name>
    <dbReference type="NCBI Taxonomy" id="671064"/>
    <lineage>
        <taxon>Eukaryota</taxon>
        <taxon>Fungi</taxon>
        <taxon>Dikarya</taxon>
        <taxon>Ascomycota</taxon>
        <taxon>Pezizomycotina</taxon>
        <taxon>Sordariomycetes</taxon>
        <taxon>Sordariomycetidae</taxon>
        <taxon>Ophiostomatales</taxon>
        <taxon>Ophiostomataceae</taxon>
        <taxon>Sporothrix</taxon>
    </lineage>
</organism>
<feature type="transmembrane region" description="Helical" evidence="1">
    <location>
        <begin position="340"/>
        <end position="365"/>
    </location>
</feature>
<gene>
    <name evidence="2" type="ORF">SBRCBS47491_009409</name>
</gene>
<proteinExistence type="predicted"/>
<protein>
    <submittedName>
        <fullName evidence="2">Uncharacterized protein</fullName>
    </submittedName>
</protein>
<dbReference type="PANTHER" id="PTHR35043">
    <property type="entry name" value="TRANSCRIPTION FACTOR DOMAIN-CONTAINING PROTEIN"/>
    <property type="match status" value="1"/>
</dbReference>
<evidence type="ECO:0000256" key="1">
    <source>
        <dbReference type="SAM" id="Phobius"/>
    </source>
</evidence>
<keyword evidence="1" id="KW-0812">Transmembrane</keyword>
<name>A0ABP0CVG3_9PEZI</name>
<feature type="transmembrane region" description="Helical" evidence="1">
    <location>
        <begin position="295"/>
        <end position="316"/>
    </location>
</feature>
<keyword evidence="3" id="KW-1185">Reference proteome</keyword>
<dbReference type="Proteomes" id="UP001642406">
    <property type="component" value="Unassembled WGS sequence"/>
</dbReference>
<evidence type="ECO:0000313" key="3">
    <source>
        <dbReference type="Proteomes" id="UP001642406"/>
    </source>
</evidence>
<sequence length="386" mass="43367">MTTAAPNATTGTGARVGWVSPDAHRSTWGIIWSCLTVFLICSWKCAHLNLPTHQESAAGWHTLWNWVPVWPRRAKRRMWARKLGWMAMIAIAPEYVVGVAVGQYLTARDTVREFGERYSLAHDTLLRETFKDSGVVVTRDDIQCRSKADAFTKAFAVCQCGWLVVQSVARAAAGLAITQLELTTMAFVLCAVVTYLLWWDKPLDADQPIVFFLPGAEEDAMARLLDLRFQHAGETGRMEDVPLAMIRFLFLSTHGVSGVKVYTVPLAVYGLGTVFSAVHLAAWNWSFPSPLIQKLWRAFAIIDTVWPLLSVVVYVIDKHPEDGDGAPEDEEHRLRTNVCIWFRVILPLAYVLARLGLWALTFYCFSSMPESVYDTVTWTGYLPHVS</sequence>
<feature type="transmembrane region" description="Helical" evidence="1">
    <location>
        <begin position="261"/>
        <end position="283"/>
    </location>
</feature>
<keyword evidence="1" id="KW-0472">Membrane</keyword>
<feature type="transmembrane region" description="Helical" evidence="1">
    <location>
        <begin position="180"/>
        <end position="198"/>
    </location>
</feature>
<evidence type="ECO:0000313" key="2">
    <source>
        <dbReference type="EMBL" id="CAK7235773.1"/>
    </source>
</evidence>
<dbReference type="PANTHER" id="PTHR35043:SF7">
    <property type="entry name" value="TRANSCRIPTION FACTOR DOMAIN-CONTAINING PROTEIN"/>
    <property type="match status" value="1"/>
</dbReference>
<feature type="transmembrane region" description="Helical" evidence="1">
    <location>
        <begin position="83"/>
        <end position="105"/>
    </location>
</feature>
<reference evidence="2 3" key="1">
    <citation type="submission" date="2024-01" db="EMBL/GenBank/DDBJ databases">
        <authorList>
            <person name="Allen C."/>
            <person name="Tagirdzhanova G."/>
        </authorList>
    </citation>
    <scope>NUCLEOTIDE SEQUENCE [LARGE SCALE GENOMIC DNA]</scope>
</reference>
<accession>A0ABP0CVG3</accession>